<keyword evidence="4 6" id="KW-0067">ATP-binding</keyword>
<evidence type="ECO:0000256" key="1">
    <source>
        <dbReference type="ARBA" id="ARBA00022448"/>
    </source>
</evidence>
<dbReference type="CDD" id="cd03260">
    <property type="entry name" value="ABC_PstB_phosphate_transporter"/>
    <property type="match status" value="1"/>
</dbReference>
<dbReference type="GO" id="GO:0016020">
    <property type="term" value="C:membrane"/>
    <property type="evidence" value="ECO:0007669"/>
    <property type="project" value="InterPro"/>
</dbReference>
<dbReference type="PROSITE" id="PS00211">
    <property type="entry name" value="ABC_TRANSPORTER_1"/>
    <property type="match status" value="1"/>
</dbReference>
<keyword evidence="3" id="KW-0547">Nucleotide-binding</keyword>
<dbReference type="Gene3D" id="3.40.50.300">
    <property type="entry name" value="P-loop containing nucleotide triphosphate hydrolases"/>
    <property type="match status" value="1"/>
</dbReference>
<evidence type="ECO:0000256" key="2">
    <source>
        <dbReference type="ARBA" id="ARBA00022592"/>
    </source>
</evidence>
<accession>A0A545UFU6</accession>
<dbReference type="SUPFAM" id="SSF52540">
    <property type="entry name" value="P-loop containing nucleoside triphosphate hydrolases"/>
    <property type="match status" value="1"/>
</dbReference>
<proteinExistence type="predicted"/>
<keyword evidence="2" id="KW-0592">Phosphate transport</keyword>
<organism evidence="6 7">
    <name type="scientific">Aliikangiella coralliicola</name>
    <dbReference type="NCBI Taxonomy" id="2592383"/>
    <lineage>
        <taxon>Bacteria</taxon>
        <taxon>Pseudomonadati</taxon>
        <taxon>Pseudomonadota</taxon>
        <taxon>Gammaproteobacteria</taxon>
        <taxon>Oceanospirillales</taxon>
        <taxon>Pleioneaceae</taxon>
        <taxon>Aliikangiella</taxon>
    </lineage>
</organism>
<dbReference type="InterPro" id="IPR027417">
    <property type="entry name" value="P-loop_NTPase"/>
</dbReference>
<dbReference type="InterPro" id="IPR003439">
    <property type="entry name" value="ABC_transporter-like_ATP-bd"/>
</dbReference>
<dbReference type="PANTHER" id="PTHR43423">
    <property type="entry name" value="ABC TRANSPORTER I FAMILY MEMBER 17"/>
    <property type="match status" value="1"/>
</dbReference>
<dbReference type="AlphaFoldDB" id="A0A545UFU6"/>
<sequence length="264" mass="28982">MSVDKQQKEVFTMSIEYNNFSLSKNEETIISSLSLRTASSGIIAVMGVSGSGKSTLLKVTNRIIEPGLEGWHINGDISFRGKSIFSPDVKPENLRQQIGLVLQEPVAFRGTMVENVAFALRFGHLKIKRQHANKMAEDVLEQVGLASEVSDINRVKASELSGGQLQRLAIARAIAIKPKVLMMDEPTSALDPIATESIEQVVLQLSDEILIVLVTHNPSQARRLADEALFMEKGKSVHGAQSIDQLFRSSGSKAFDQFLSVHQQ</sequence>
<dbReference type="GO" id="GO:0005315">
    <property type="term" value="F:phosphate transmembrane transporter activity"/>
    <property type="evidence" value="ECO:0007669"/>
    <property type="project" value="InterPro"/>
</dbReference>
<feature type="domain" description="ABC transporter" evidence="5">
    <location>
        <begin position="15"/>
        <end position="258"/>
    </location>
</feature>
<dbReference type="InterPro" id="IPR005670">
    <property type="entry name" value="PstB-like"/>
</dbReference>
<dbReference type="PROSITE" id="PS50893">
    <property type="entry name" value="ABC_TRANSPORTER_2"/>
    <property type="match status" value="1"/>
</dbReference>
<protein>
    <submittedName>
        <fullName evidence="6">Phosphate ABC transporter ATP-binding protein</fullName>
    </submittedName>
</protein>
<dbReference type="InterPro" id="IPR003593">
    <property type="entry name" value="AAA+_ATPase"/>
</dbReference>
<name>A0A545UFU6_9GAMM</name>
<evidence type="ECO:0000313" key="6">
    <source>
        <dbReference type="EMBL" id="TQV88340.1"/>
    </source>
</evidence>
<keyword evidence="7" id="KW-1185">Reference proteome</keyword>
<evidence type="ECO:0000313" key="7">
    <source>
        <dbReference type="Proteomes" id="UP000315439"/>
    </source>
</evidence>
<keyword evidence="1" id="KW-0813">Transport</keyword>
<dbReference type="OrthoDB" id="9802264at2"/>
<gene>
    <name evidence="6" type="ORF">FLL46_07385</name>
</gene>
<dbReference type="Pfam" id="PF00005">
    <property type="entry name" value="ABC_tran"/>
    <property type="match status" value="1"/>
</dbReference>
<dbReference type="PANTHER" id="PTHR43423:SF1">
    <property type="entry name" value="ABC TRANSPORTER I FAMILY MEMBER 17"/>
    <property type="match status" value="1"/>
</dbReference>
<dbReference type="InterPro" id="IPR017871">
    <property type="entry name" value="ABC_transporter-like_CS"/>
</dbReference>
<dbReference type="EMBL" id="VIKS01000004">
    <property type="protein sequence ID" value="TQV88340.1"/>
    <property type="molecule type" value="Genomic_DNA"/>
</dbReference>
<evidence type="ECO:0000256" key="3">
    <source>
        <dbReference type="ARBA" id="ARBA00022741"/>
    </source>
</evidence>
<evidence type="ECO:0000256" key="4">
    <source>
        <dbReference type="ARBA" id="ARBA00022840"/>
    </source>
</evidence>
<dbReference type="SMART" id="SM00382">
    <property type="entry name" value="AAA"/>
    <property type="match status" value="1"/>
</dbReference>
<dbReference type="GO" id="GO:0005524">
    <property type="term" value="F:ATP binding"/>
    <property type="evidence" value="ECO:0007669"/>
    <property type="project" value="UniProtKB-KW"/>
</dbReference>
<dbReference type="GO" id="GO:0035435">
    <property type="term" value="P:phosphate ion transmembrane transport"/>
    <property type="evidence" value="ECO:0007669"/>
    <property type="project" value="InterPro"/>
</dbReference>
<reference evidence="6 7" key="1">
    <citation type="submission" date="2019-07" db="EMBL/GenBank/DDBJ databases">
        <title>Draft genome for Aliikangiella sp. M105.</title>
        <authorList>
            <person name="Wang G."/>
        </authorList>
    </citation>
    <scope>NUCLEOTIDE SEQUENCE [LARGE SCALE GENOMIC DNA]</scope>
    <source>
        <strain evidence="6 7">M105</strain>
    </source>
</reference>
<comment type="caution">
    <text evidence="6">The sequence shown here is derived from an EMBL/GenBank/DDBJ whole genome shotgun (WGS) entry which is preliminary data.</text>
</comment>
<dbReference type="GO" id="GO:0016887">
    <property type="term" value="F:ATP hydrolysis activity"/>
    <property type="evidence" value="ECO:0007669"/>
    <property type="project" value="InterPro"/>
</dbReference>
<evidence type="ECO:0000259" key="5">
    <source>
        <dbReference type="PROSITE" id="PS50893"/>
    </source>
</evidence>
<dbReference type="Proteomes" id="UP000315439">
    <property type="component" value="Unassembled WGS sequence"/>
</dbReference>